<dbReference type="InterPro" id="IPR002347">
    <property type="entry name" value="SDR_fam"/>
</dbReference>
<dbReference type="InterPro" id="IPR036291">
    <property type="entry name" value="NAD(P)-bd_dom_sf"/>
</dbReference>
<reference evidence="3 4" key="1">
    <citation type="journal article" date="2014" name="Int. J. Syst. Evol. Microbiol.">
        <title>Complete genome sequence of Corynebacterium casei LMG S-19264T (=DSM 44701T), isolated from a smear-ripened cheese.</title>
        <authorList>
            <consortium name="US DOE Joint Genome Institute (JGI-PGF)"/>
            <person name="Walter F."/>
            <person name="Albersmeier A."/>
            <person name="Kalinowski J."/>
            <person name="Ruckert C."/>
        </authorList>
    </citation>
    <scope>NUCLEOTIDE SEQUENCE [LARGE SCALE GENOMIC DNA]</scope>
    <source>
        <strain evidence="3 4">KCTC 19473</strain>
    </source>
</reference>
<keyword evidence="2" id="KW-0560">Oxidoreductase</keyword>
<evidence type="ECO:0000256" key="1">
    <source>
        <dbReference type="ARBA" id="ARBA00006484"/>
    </source>
</evidence>
<dbReference type="PANTHER" id="PTHR48107:SF7">
    <property type="entry name" value="RE15974P"/>
    <property type="match status" value="1"/>
</dbReference>
<evidence type="ECO:0000313" key="4">
    <source>
        <dbReference type="Proteomes" id="UP000654947"/>
    </source>
</evidence>
<dbReference type="Gene3D" id="3.40.50.720">
    <property type="entry name" value="NAD(P)-binding Rossmann-like Domain"/>
    <property type="match status" value="1"/>
</dbReference>
<dbReference type="PANTHER" id="PTHR48107">
    <property type="entry name" value="NADPH-DEPENDENT ALDEHYDE REDUCTASE-LIKE PROTEIN, CHLOROPLASTIC-RELATED"/>
    <property type="match status" value="1"/>
</dbReference>
<keyword evidence="4" id="KW-1185">Reference proteome</keyword>
<evidence type="ECO:0000313" key="3">
    <source>
        <dbReference type="EMBL" id="GHD32162.1"/>
    </source>
</evidence>
<protein>
    <recommendedName>
        <fullName evidence="5">SDR family oxidoreductase</fullName>
    </recommendedName>
</protein>
<dbReference type="AlphaFoldDB" id="A0A918XHE5"/>
<dbReference type="PRINTS" id="PR00081">
    <property type="entry name" value="GDHRDH"/>
</dbReference>
<evidence type="ECO:0000256" key="2">
    <source>
        <dbReference type="ARBA" id="ARBA00023002"/>
    </source>
</evidence>
<organism evidence="3 4">
    <name type="scientific">Nocardiopsis kunsanensis</name>
    <dbReference type="NCBI Taxonomy" id="141693"/>
    <lineage>
        <taxon>Bacteria</taxon>
        <taxon>Bacillati</taxon>
        <taxon>Actinomycetota</taxon>
        <taxon>Actinomycetes</taxon>
        <taxon>Streptosporangiales</taxon>
        <taxon>Nocardiopsidaceae</taxon>
        <taxon>Nocardiopsis</taxon>
    </lineage>
</organism>
<accession>A0A918XHE5</accession>
<proteinExistence type="inferred from homology"/>
<dbReference type="Pfam" id="PF13561">
    <property type="entry name" value="adh_short_C2"/>
    <property type="match status" value="1"/>
</dbReference>
<evidence type="ECO:0008006" key="5">
    <source>
        <dbReference type="Google" id="ProtNLM"/>
    </source>
</evidence>
<comment type="caution">
    <text evidence="3">The sequence shown here is derived from an EMBL/GenBank/DDBJ whole genome shotgun (WGS) entry which is preliminary data.</text>
</comment>
<gene>
    <name evidence="3" type="ORF">GCM10007147_35400</name>
</gene>
<comment type="similarity">
    <text evidence="1">Belongs to the short-chain dehydrogenases/reductases (SDR) family.</text>
</comment>
<dbReference type="SUPFAM" id="SSF51735">
    <property type="entry name" value="NAD(P)-binding Rossmann-fold domains"/>
    <property type="match status" value="1"/>
</dbReference>
<dbReference type="Proteomes" id="UP000654947">
    <property type="component" value="Unassembled WGS sequence"/>
</dbReference>
<sequence length="98" mass="10293">MHDELQVLGLRVADFFAQLAPTLAAELSPKGITVNVVNPGPVPTGYMSEDDIAQVTPEFALGRMASTDDPACLVAWLTTDEASWVTGQVISADGGFSV</sequence>
<dbReference type="GO" id="GO:0016614">
    <property type="term" value="F:oxidoreductase activity, acting on CH-OH group of donors"/>
    <property type="evidence" value="ECO:0007669"/>
    <property type="project" value="UniProtKB-ARBA"/>
</dbReference>
<dbReference type="EMBL" id="BMXL01000023">
    <property type="protein sequence ID" value="GHD32162.1"/>
    <property type="molecule type" value="Genomic_DNA"/>
</dbReference>
<name>A0A918XHE5_9ACTN</name>